<evidence type="ECO:0000256" key="1">
    <source>
        <dbReference type="SAM" id="MobiDB-lite"/>
    </source>
</evidence>
<dbReference type="Proteomes" id="UP000324222">
    <property type="component" value="Unassembled WGS sequence"/>
</dbReference>
<reference evidence="2 3" key="1">
    <citation type="submission" date="2019-05" db="EMBL/GenBank/DDBJ databases">
        <title>Another draft genome of Portunus trituberculatus and its Hox gene families provides insights of decapod evolution.</title>
        <authorList>
            <person name="Jeong J.-H."/>
            <person name="Song I."/>
            <person name="Kim S."/>
            <person name="Choi T."/>
            <person name="Kim D."/>
            <person name="Ryu S."/>
            <person name="Kim W."/>
        </authorList>
    </citation>
    <scope>NUCLEOTIDE SEQUENCE [LARGE SCALE GENOMIC DNA]</scope>
    <source>
        <tissue evidence="2">Muscle</tissue>
    </source>
</reference>
<evidence type="ECO:0000313" key="2">
    <source>
        <dbReference type="EMBL" id="MPC08465.1"/>
    </source>
</evidence>
<dbReference type="EMBL" id="VSRR010000031">
    <property type="protein sequence ID" value="MPC08465.1"/>
    <property type="molecule type" value="Genomic_DNA"/>
</dbReference>
<evidence type="ECO:0000313" key="3">
    <source>
        <dbReference type="Proteomes" id="UP000324222"/>
    </source>
</evidence>
<organism evidence="2 3">
    <name type="scientific">Portunus trituberculatus</name>
    <name type="common">Swimming crab</name>
    <name type="synonym">Neptunus trituberculatus</name>
    <dbReference type="NCBI Taxonomy" id="210409"/>
    <lineage>
        <taxon>Eukaryota</taxon>
        <taxon>Metazoa</taxon>
        <taxon>Ecdysozoa</taxon>
        <taxon>Arthropoda</taxon>
        <taxon>Crustacea</taxon>
        <taxon>Multicrustacea</taxon>
        <taxon>Malacostraca</taxon>
        <taxon>Eumalacostraca</taxon>
        <taxon>Eucarida</taxon>
        <taxon>Decapoda</taxon>
        <taxon>Pleocyemata</taxon>
        <taxon>Brachyura</taxon>
        <taxon>Eubrachyura</taxon>
        <taxon>Portunoidea</taxon>
        <taxon>Portunidae</taxon>
        <taxon>Portuninae</taxon>
        <taxon>Portunus</taxon>
    </lineage>
</organism>
<keyword evidence="3" id="KW-1185">Reference proteome</keyword>
<name>A0A5B7CGS8_PORTR</name>
<protein>
    <submittedName>
        <fullName evidence="2">Uncharacterized protein</fullName>
    </submittedName>
</protein>
<comment type="caution">
    <text evidence="2">The sequence shown here is derived from an EMBL/GenBank/DDBJ whole genome shotgun (WGS) entry which is preliminary data.</text>
</comment>
<feature type="region of interest" description="Disordered" evidence="1">
    <location>
        <begin position="1"/>
        <end position="60"/>
    </location>
</feature>
<proteinExistence type="predicted"/>
<dbReference type="AlphaFoldDB" id="A0A5B7CGS8"/>
<sequence length="109" mass="12270">MNETYGRKVKVSYEGQGRHKTAVESQRARKQARGSLSNTDQTHARLESAKRPRSTAECFSGEETKLWAGPPRASLSSGTWSLDDSMKQRVTLQIALLEWNFIALVLYDP</sequence>
<gene>
    <name evidence="2" type="ORF">E2C01_001052</name>
</gene>
<accession>A0A5B7CGS8</accession>